<evidence type="ECO:0008006" key="3">
    <source>
        <dbReference type="Google" id="ProtNLM"/>
    </source>
</evidence>
<evidence type="ECO:0000313" key="2">
    <source>
        <dbReference type="Proteomes" id="UP001159428"/>
    </source>
</evidence>
<evidence type="ECO:0000313" key="1">
    <source>
        <dbReference type="EMBL" id="CAH3154104.1"/>
    </source>
</evidence>
<dbReference type="AlphaFoldDB" id="A0AAU9XPM3"/>
<comment type="caution">
    <text evidence="1">The sequence shown here is derived from an EMBL/GenBank/DDBJ whole genome shotgun (WGS) entry which is preliminary data.</text>
</comment>
<feature type="non-terminal residue" evidence="1">
    <location>
        <position position="98"/>
    </location>
</feature>
<organism evidence="1 2">
    <name type="scientific">Pocillopora meandrina</name>
    <dbReference type="NCBI Taxonomy" id="46732"/>
    <lineage>
        <taxon>Eukaryota</taxon>
        <taxon>Metazoa</taxon>
        <taxon>Cnidaria</taxon>
        <taxon>Anthozoa</taxon>
        <taxon>Hexacorallia</taxon>
        <taxon>Scleractinia</taxon>
        <taxon>Astrocoeniina</taxon>
        <taxon>Pocilloporidae</taxon>
        <taxon>Pocillopora</taxon>
    </lineage>
</organism>
<dbReference type="EMBL" id="CALNXJ010000055">
    <property type="protein sequence ID" value="CAH3154104.1"/>
    <property type="molecule type" value="Genomic_DNA"/>
</dbReference>
<sequence length="98" mass="11340">MESGVLMDFPINKPTRVTDNSESLIDVVMTTNENLVAFSDVQMSTISDHNLVNITLKPKKPRIKHSYVIIRSYRNYKVDNFLHDLSLMPFHIISLFDE</sequence>
<protein>
    <recommendedName>
        <fullName evidence="3">Endonuclease/exonuclease/phosphatase domain-containing protein</fullName>
    </recommendedName>
</protein>
<dbReference type="Proteomes" id="UP001159428">
    <property type="component" value="Unassembled WGS sequence"/>
</dbReference>
<gene>
    <name evidence="1" type="ORF">PMEA_00027587</name>
</gene>
<keyword evidence="2" id="KW-1185">Reference proteome</keyword>
<name>A0AAU9XPM3_9CNID</name>
<proteinExistence type="predicted"/>
<reference evidence="1 2" key="1">
    <citation type="submission" date="2022-05" db="EMBL/GenBank/DDBJ databases">
        <authorList>
            <consortium name="Genoscope - CEA"/>
            <person name="William W."/>
        </authorList>
    </citation>
    <scope>NUCLEOTIDE SEQUENCE [LARGE SCALE GENOMIC DNA]</scope>
</reference>
<accession>A0AAU9XPM3</accession>